<gene>
    <name evidence="2" type="ORF">SAMN02745229_03422</name>
</gene>
<keyword evidence="3" id="KW-1185">Reference proteome</keyword>
<reference evidence="3" key="1">
    <citation type="submission" date="2016-11" db="EMBL/GenBank/DDBJ databases">
        <authorList>
            <person name="Varghese N."/>
            <person name="Submissions S."/>
        </authorList>
    </citation>
    <scope>NUCLEOTIDE SEQUENCE [LARGE SCALE GENOMIC DNA]</scope>
    <source>
        <strain evidence="3">DSM 3071</strain>
    </source>
</reference>
<keyword evidence="1" id="KW-0732">Signal</keyword>
<organism evidence="2 3">
    <name type="scientific">Butyrivibrio fibrisolvens DSM 3071</name>
    <dbReference type="NCBI Taxonomy" id="1121131"/>
    <lineage>
        <taxon>Bacteria</taxon>
        <taxon>Bacillati</taxon>
        <taxon>Bacillota</taxon>
        <taxon>Clostridia</taxon>
        <taxon>Lachnospirales</taxon>
        <taxon>Lachnospiraceae</taxon>
        <taxon>Butyrivibrio</taxon>
    </lineage>
</organism>
<accession>A0A1M6CZK5</accession>
<evidence type="ECO:0000313" key="2">
    <source>
        <dbReference type="EMBL" id="SHI66244.1"/>
    </source>
</evidence>
<dbReference type="AlphaFoldDB" id="A0A1M6CZK5"/>
<dbReference type="RefSeq" id="WP_073389553.1">
    <property type="nucleotide sequence ID" value="NZ_FQXK01000036.1"/>
</dbReference>
<feature type="signal peptide" evidence="1">
    <location>
        <begin position="1"/>
        <end position="26"/>
    </location>
</feature>
<feature type="chain" id="PRO_5038347462" description="Lipoprotein" evidence="1">
    <location>
        <begin position="27"/>
        <end position="167"/>
    </location>
</feature>
<dbReference type="EMBL" id="FQXK01000036">
    <property type="protein sequence ID" value="SHI66244.1"/>
    <property type="molecule type" value="Genomic_DNA"/>
</dbReference>
<proteinExistence type="predicted"/>
<dbReference type="PROSITE" id="PS51257">
    <property type="entry name" value="PROKAR_LIPOPROTEIN"/>
    <property type="match status" value="1"/>
</dbReference>
<dbReference type="Proteomes" id="UP000184278">
    <property type="component" value="Unassembled WGS sequence"/>
</dbReference>
<sequence length="167" mass="19002">MFKGKMKKFVGIIGVLVLMLSLVACGDTRTAQEKEAVNTIMENAVRIDVQYGFSLGDVTTVKKICTAIFYRNSELFRLTVAENGEQKQGDFGREEYDKLKDTIVSLQPVANENFADEEEISGKTEDHGFIIVYYLVDGKEEPEKSYFRVSDTKKLNEYIDELELQCK</sequence>
<evidence type="ECO:0000313" key="3">
    <source>
        <dbReference type="Proteomes" id="UP000184278"/>
    </source>
</evidence>
<evidence type="ECO:0008006" key="4">
    <source>
        <dbReference type="Google" id="ProtNLM"/>
    </source>
</evidence>
<protein>
    <recommendedName>
        <fullName evidence="4">Lipoprotein</fullName>
    </recommendedName>
</protein>
<evidence type="ECO:0000256" key="1">
    <source>
        <dbReference type="SAM" id="SignalP"/>
    </source>
</evidence>
<name>A0A1M6CZK5_BUTFI</name>